<dbReference type="Proteomes" id="UP000240243">
    <property type="component" value="Unassembled WGS sequence"/>
</dbReference>
<dbReference type="EMBL" id="PXYG01000011">
    <property type="protein sequence ID" value="PSJ41399.1"/>
    <property type="molecule type" value="Genomic_DNA"/>
</dbReference>
<comment type="pathway">
    <text evidence="5">Glycan biosynthesis; sucrose metabolism.</text>
</comment>
<protein>
    <recommendedName>
        <fullName evidence="4">Sucrose-6-phosphate hydrolase</fullName>
        <ecNumber evidence="4">3.2.1.26</ecNumber>
    </recommendedName>
    <alternativeName>
        <fullName evidence="5">Invertase</fullName>
    </alternativeName>
</protein>
<dbReference type="CDD" id="cd08996">
    <property type="entry name" value="GH32_FFase"/>
    <property type="match status" value="1"/>
</dbReference>
<dbReference type="InterPro" id="IPR013189">
    <property type="entry name" value="Glyco_hydro_32_C"/>
</dbReference>
<dbReference type="InterPro" id="IPR018053">
    <property type="entry name" value="Glyco_hydro_32_AS"/>
</dbReference>
<dbReference type="GO" id="GO:0005985">
    <property type="term" value="P:sucrose metabolic process"/>
    <property type="evidence" value="ECO:0007669"/>
    <property type="project" value="UniProtKB-UniPathway"/>
</dbReference>
<dbReference type="GO" id="GO:0005737">
    <property type="term" value="C:cytoplasm"/>
    <property type="evidence" value="ECO:0007669"/>
    <property type="project" value="UniProtKB-SubCell"/>
</dbReference>
<dbReference type="UniPathway" id="UPA00238"/>
<comment type="similarity">
    <text evidence="1 4">Belongs to the glycosyl hydrolase 32 family.</text>
</comment>
<evidence type="ECO:0000313" key="9">
    <source>
        <dbReference type="Proteomes" id="UP000240243"/>
    </source>
</evidence>
<keyword evidence="2 4" id="KW-0378">Hydrolase</keyword>
<dbReference type="PANTHER" id="PTHR43101">
    <property type="entry name" value="BETA-FRUCTOSIDASE"/>
    <property type="match status" value="1"/>
</dbReference>
<name>A0A2P7QTW8_9GAMM</name>
<evidence type="ECO:0000256" key="3">
    <source>
        <dbReference type="ARBA" id="ARBA00023295"/>
    </source>
</evidence>
<dbReference type="Gene3D" id="2.115.10.20">
    <property type="entry name" value="Glycosyl hydrolase domain, family 43"/>
    <property type="match status" value="1"/>
</dbReference>
<reference evidence="8 9" key="1">
    <citation type="submission" date="2018-03" db="EMBL/GenBank/DDBJ databases">
        <title>The draft genome of Zobellella sp. 59N8.</title>
        <authorList>
            <person name="Liu L."/>
            <person name="Li L."/>
            <person name="Zhang X."/>
            <person name="Liang L."/>
            <person name="Wang T."/>
        </authorList>
    </citation>
    <scope>NUCLEOTIDE SEQUENCE [LARGE SCALE GENOMIC DNA]</scope>
    <source>
        <strain evidence="8 9">59N8</strain>
    </source>
</reference>
<dbReference type="Gene3D" id="2.60.120.560">
    <property type="entry name" value="Exo-inulinase, domain 1"/>
    <property type="match status" value="1"/>
</dbReference>
<dbReference type="InterPro" id="IPR013148">
    <property type="entry name" value="Glyco_hydro_32_N"/>
</dbReference>
<dbReference type="OrthoDB" id="9801455at2"/>
<dbReference type="NCBIfam" id="TIGR01322">
    <property type="entry name" value="scrB_fam"/>
    <property type="match status" value="1"/>
</dbReference>
<comment type="function">
    <text evidence="5">Enables the bacterium to metabolize sucrose as a sole carbon source.</text>
</comment>
<organism evidence="8 9">
    <name type="scientific">Zobellella endophytica</name>
    <dbReference type="NCBI Taxonomy" id="2116700"/>
    <lineage>
        <taxon>Bacteria</taxon>
        <taxon>Pseudomonadati</taxon>
        <taxon>Pseudomonadota</taxon>
        <taxon>Gammaproteobacteria</taxon>
        <taxon>Aeromonadales</taxon>
        <taxon>Aeromonadaceae</taxon>
        <taxon>Zobellella</taxon>
    </lineage>
</organism>
<keyword evidence="5" id="KW-0119">Carbohydrate metabolism</keyword>
<keyword evidence="3 4" id="KW-0326">Glycosidase</keyword>
<evidence type="ECO:0000256" key="4">
    <source>
        <dbReference type="RuleBase" id="RU362110"/>
    </source>
</evidence>
<evidence type="ECO:0000256" key="1">
    <source>
        <dbReference type="ARBA" id="ARBA00009902"/>
    </source>
</evidence>
<dbReference type="AlphaFoldDB" id="A0A2P7QTW8"/>
<gene>
    <name evidence="8" type="ORF">C7H85_18150</name>
</gene>
<dbReference type="Pfam" id="PF08244">
    <property type="entry name" value="Glyco_hydro_32C"/>
    <property type="match status" value="1"/>
</dbReference>
<evidence type="ECO:0000256" key="5">
    <source>
        <dbReference type="RuleBase" id="RU365015"/>
    </source>
</evidence>
<dbReference type="GO" id="GO:0004564">
    <property type="term" value="F:beta-fructofuranosidase activity"/>
    <property type="evidence" value="ECO:0007669"/>
    <property type="project" value="UniProtKB-EC"/>
</dbReference>
<dbReference type="EC" id="3.2.1.26" evidence="4"/>
<dbReference type="InterPro" id="IPR001362">
    <property type="entry name" value="Glyco_hydro_32"/>
</dbReference>
<feature type="domain" description="Glycosyl hydrolase family 32 C-terminal" evidence="7">
    <location>
        <begin position="333"/>
        <end position="481"/>
    </location>
</feature>
<comment type="catalytic activity">
    <reaction evidence="4">
        <text>Hydrolysis of terminal non-reducing beta-D-fructofuranoside residues in beta-D-fructofuranosides.</text>
        <dbReference type="EC" id="3.2.1.26"/>
    </reaction>
</comment>
<comment type="caution">
    <text evidence="8">The sequence shown here is derived from an EMBL/GenBank/DDBJ whole genome shotgun (WGS) entry which is preliminary data.</text>
</comment>
<evidence type="ECO:0000313" key="8">
    <source>
        <dbReference type="EMBL" id="PSJ41399.1"/>
    </source>
</evidence>
<dbReference type="InterPro" id="IPR006232">
    <property type="entry name" value="Suc6P_hydrolase"/>
</dbReference>
<dbReference type="PANTHER" id="PTHR43101:SF1">
    <property type="entry name" value="BETA-FRUCTOSIDASE"/>
    <property type="match status" value="1"/>
</dbReference>
<dbReference type="PROSITE" id="PS00609">
    <property type="entry name" value="GLYCOSYL_HYDROL_F32"/>
    <property type="match status" value="1"/>
</dbReference>
<feature type="domain" description="Glycosyl hydrolase family 32 N-terminal" evidence="6">
    <location>
        <begin position="28"/>
        <end position="330"/>
    </location>
</feature>
<proteinExistence type="inferred from homology"/>
<dbReference type="SUPFAM" id="SSF49899">
    <property type="entry name" value="Concanavalin A-like lectins/glucanases"/>
    <property type="match status" value="1"/>
</dbReference>
<evidence type="ECO:0000259" key="7">
    <source>
        <dbReference type="Pfam" id="PF08244"/>
    </source>
</evidence>
<dbReference type="Pfam" id="PF00251">
    <property type="entry name" value="Glyco_hydro_32N"/>
    <property type="match status" value="1"/>
</dbReference>
<accession>A0A2P7QTW8</accession>
<dbReference type="InterPro" id="IPR051214">
    <property type="entry name" value="GH32_Enzymes"/>
</dbReference>
<dbReference type="RefSeq" id="WP_106731121.1">
    <property type="nucleotide sequence ID" value="NZ_PXYG01000011.1"/>
</dbReference>
<keyword evidence="5" id="KW-0963">Cytoplasm</keyword>
<keyword evidence="9" id="KW-1185">Reference proteome</keyword>
<dbReference type="InterPro" id="IPR013320">
    <property type="entry name" value="ConA-like_dom_sf"/>
</dbReference>
<evidence type="ECO:0000259" key="6">
    <source>
        <dbReference type="Pfam" id="PF00251"/>
    </source>
</evidence>
<comment type="subcellular location">
    <subcellularLocation>
        <location evidence="5">Cytoplasm</location>
    </subcellularLocation>
</comment>
<dbReference type="InterPro" id="IPR023296">
    <property type="entry name" value="Glyco_hydro_beta-prop_sf"/>
</dbReference>
<sequence length="487" mass="54608">MKTVLLQAHHALECLQSRVSREYYPQLHLAPPAGWMNDPNGLIYFAGAYHVFYQHHPHDENWGPMHWGHARSTDLVHWQHLPIALAPGADDDRDGCFSGSAVAHNGELCLLYTGHVWLGESGDDSRIREVQCLATSTDGVHFTKQGAVLAAPEGIQHFRDPKVWKEGNDWMMVVGARTADDLGQVLLYRSPDLRHWTPEPVLARAEPGQGYMWECPDFFPLGDRHLLLFSPQGMAAEGYRFRNLHQSGYLLGRWQPGQAFDIEQPFVELDAGHDFYAPQTFTAADGRRLLFGWMDMWESPMPSKAHYWAGAFTLPRELSLDDQGRVRMQPARELTALRQGEERWPSQTLTSERRPLGLDAHTLELQITLRLSASAERFGLELAATADGSRGALLYVDAQAGRLVLDRSRAGLEVSGCRSVPLPAGPLLELRIFIDHSSLEVFVNQGEACFTSRIYPLPGERTVNLFAENGSVEIPAVHAWPLGSIWR</sequence>
<evidence type="ECO:0000256" key="2">
    <source>
        <dbReference type="ARBA" id="ARBA00022801"/>
    </source>
</evidence>
<dbReference type="SMART" id="SM00640">
    <property type="entry name" value="Glyco_32"/>
    <property type="match status" value="1"/>
</dbReference>
<dbReference type="SUPFAM" id="SSF75005">
    <property type="entry name" value="Arabinanase/levansucrase/invertase"/>
    <property type="match status" value="1"/>
</dbReference>